<feature type="region of interest" description="Disordered" evidence="5">
    <location>
        <begin position="13"/>
        <end position="45"/>
    </location>
</feature>
<dbReference type="AlphaFoldDB" id="A0A9P6B8B7"/>
<organism evidence="7 8">
    <name type="scientific">Hydnum rufescens UP504</name>
    <dbReference type="NCBI Taxonomy" id="1448309"/>
    <lineage>
        <taxon>Eukaryota</taxon>
        <taxon>Fungi</taxon>
        <taxon>Dikarya</taxon>
        <taxon>Basidiomycota</taxon>
        <taxon>Agaricomycotina</taxon>
        <taxon>Agaricomycetes</taxon>
        <taxon>Cantharellales</taxon>
        <taxon>Hydnaceae</taxon>
        <taxon>Hydnum</taxon>
    </lineage>
</organism>
<dbReference type="GO" id="GO:0016787">
    <property type="term" value="F:hydrolase activity"/>
    <property type="evidence" value="ECO:0007669"/>
    <property type="project" value="UniProtKB-KW"/>
</dbReference>
<evidence type="ECO:0000256" key="3">
    <source>
        <dbReference type="ARBA" id="ARBA00022801"/>
    </source>
</evidence>
<dbReference type="GO" id="GO:0006412">
    <property type="term" value="P:translation"/>
    <property type="evidence" value="ECO:0007669"/>
    <property type="project" value="UniProtKB-KW"/>
</dbReference>
<proteinExistence type="predicted"/>
<dbReference type="Proteomes" id="UP000886523">
    <property type="component" value="Unassembled WGS sequence"/>
</dbReference>
<evidence type="ECO:0000256" key="4">
    <source>
        <dbReference type="ARBA" id="ARBA00022917"/>
    </source>
</evidence>
<dbReference type="InterPro" id="IPR015033">
    <property type="entry name" value="HBS1-like_N"/>
</dbReference>
<feature type="compositionally biased region" description="Polar residues" evidence="5">
    <location>
        <begin position="209"/>
        <end position="224"/>
    </location>
</feature>
<evidence type="ECO:0000256" key="2">
    <source>
        <dbReference type="ARBA" id="ARBA00022490"/>
    </source>
</evidence>
<accession>A0A9P6B8B7</accession>
<evidence type="ECO:0000313" key="7">
    <source>
        <dbReference type="EMBL" id="KAF9519272.1"/>
    </source>
</evidence>
<feature type="compositionally biased region" description="Polar residues" evidence="5">
    <location>
        <begin position="154"/>
        <end position="173"/>
    </location>
</feature>
<feature type="region of interest" description="Disordered" evidence="5">
    <location>
        <begin position="154"/>
        <end position="224"/>
    </location>
</feature>
<keyword evidence="3" id="KW-0378">Hydrolase</keyword>
<dbReference type="EMBL" id="MU128919">
    <property type="protein sequence ID" value="KAF9519272.1"/>
    <property type="molecule type" value="Genomic_DNA"/>
</dbReference>
<feature type="compositionally biased region" description="Polar residues" evidence="5">
    <location>
        <begin position="250"/>
        <end position="265"/>
    </location>
</feature>
<dbReference type="Pfam" id="PF08938">
    <property type="entry name" value="HBS1_N"/>
    <property type="match status" value="1"/>
</dbReference>
<comment type="caution">
    <text evidence="7">The sequence shown here is derived from an EMBL/GenBank/DDBJ whole genome shotgun (WGS) entry which is preliminary data.</text>
</comment>
<evidence type="ECO:0000313" key="8">
    <source>
        <dbReference type="Proteomes" id="UP000886523"/>
    </source>
</evidence>
<keyword evidence="2" id="KW-0963">Cytoplasm</keyword>
<name>A0A9P6B8B7_9AGAM</name>
<dbReference type="OrthoDB" id="342024at2759"/>
<gene>
    <name evidence="7" type="ORF">BS47DRAFT_85531</name>
</gene>
<evidence type="ECO:0000259" key="6">
    <source>
        <dbReference type="Pfam" id="PF08938"/>
    </source>
</evidence>
<reference evidence="7" key="1">
    <citation type="journal article" date="2020" name="Nat. Commun.">
        <title>Large-scale genome sequencing of mycorrhizal fungi provides insights into the early evolution of symbiotic traits.</title>
        <authorList>
            <person name="Miyauchi S."/>
            <person name="Kiss E."/>
            <person name="Kuo A."/>
            <person name="Drula E."/>
            <person name="Kohler A."/>
            <person name="Sanchez-Garcia M."/>
            <person name="Morin E."/>
            <person name="Andreopoulos B."/>
            <person name="Barry K.W."/>
            <person name="Bonito G."/>
            <person name="Buee M."/>
            <person name="Carver A."/>
            <person name="Chen C."/>
            <person name="Cichocki N."/>
            <person name="Clum A."/>
            <person name="Culley D."/>
            <person name="Crous P.W."/>
            <person name="Fauchery L."/>
            <person name="Girlanda M."/>
            <person name="Hayes R.D."/>
            <person name="Keri Z."/>
            <person name="LaButti K."/>
            <person name="Lipzen A."/>
            <person name="Lombard V."/>
            <person name="Magnuson J."/>
            <person name="Maillard F."/>
            <person name="Murat C."/>
            <person name="Nolan M."/>
            <person name="Ohm R.A."/>
            <person name="Pangilinan J."/>
            <person name="Pereira M.F."/>
            <person name="Perotto S."/>
            <person name="Peter M."/>
            <person name="Pfister S."/>
            <person name="Riley R."/>
            <person name="Sitrit Y."/>
            <person name="Stielow J.B."/>
            <person name="Szollosi G."/>
            <person name="Zifcakova L."/>
            <person name="Stursova M."/>
            <person name="Spatafora J.W."/>
            <person name="Tedersoo L."/>
            <person name="Vaario L.M."/>
            <person name="Yamada A."/>
            <person name="Yan M."/>
            <person name="Wang P."/>
            <person name="Xu J."/>
            <person name="Bruns T."/>
            <person name="Baldrian P."/>
            <person name="Vilgalys R."/>
            <person name="Dunand C."/>
            <person name="Henrissat B."/>
            <person name="Grigoriev I.V."/>
            <person name="Hibbett D."/>
            <person name="Nagy L.G."/>
            <person name="Martin F.M."/>
        </authorList>
    </citation>
    <scope>NUCLEOTIDE SEQUENCE</scope>
    <source>
        <strain evidence="7">UP504</strain>
    </source>
</reference>
<keyword evidence="4" id="KW-0648">Protein biosynthesis</keyword>
<comment type="subcellular location">
    <subcellularLocation>
        <location evidence="1">Cytoplasm</location>
    </subcellularLocation>
</comment>
<evidence type="ECO:0000256" key="5">
    <source>
        <dbReference type="SAM" id="MobiDB-lite"/>
    </source>
</evidence>
<dbReference type="GO" id="GO:0005737">
    <property type="term" value="C:cytoplasm"/>
    <property type="evidence" value="ECO:0007669"/>
    <property type="project" value="UniProtKB-SubCell"/>
</dbReference>
<feature type="region of interest" description="Disordered" evidence="5">
    <location>
        <begin position="243"/>
        <end position="266"/>
    </location>
</feature>
<sequence>MSRHRFIRNLDLAEEMSSDPISSDDDIDDKRPPENYPGITPTQRAQMESGLVHVRSLLGASNSITDRDIRESLWDTYFDVEGTVEWLLEKREEGAEAAQKGKIKQKDLHSQSGTVATPAPLSALQRLSLASQESHKTKRKLPLSSLARKIQPANTEALSPSHQTLSTSQQASLPTRPHTRINKDTSQKSPLVVPTNSGLSSLARKAIDRNSSQSESGSFTGPRTSKLAQKIKLAQSASQNKGAALAADDSVQSSLPPLPQDTTVLENPKSLPDILFSFGAASRLSSPPTTRSDIPPATPIAASASTFASILVSAKDMSLPPGTRVLLDNEGFRSTHNRESLFTFNTPSPDDIVLAKRAGTRLAKQRAGGAL</sequence>
<evidence type="ECO:0000256" key="1">
    <source>
        <dbReference type="ARBA" id="ARBA00004496"/>
    </source>
</evidence>
<protein>
    <recommendedName>
        <fullName evidence="6">HBS1-like protein N-terminal domain-containing protein</fullName>
    </recommendedName>
</protein>
<keyword evidence="8" id="KW-1185">Reference proteome</keyword>
<feature type="domain" description="HBS1-like protein N-terminal" evidence="6">
    <location>
        <begin position="23"/>
        <end position="92"/>
    </location>
</feature>
<feature type="compositionally biased region" description="Acidic residues" evidence="5">
    <location>
        <begin position="13"/>
        <end position="27"/>
    </location>
</feature>